<protein>
    <submittedName>
        <fullName evidence="3">Glycosyltransferase family 4 protein</fullName>
    </submittedName>
</protein>
<keyword evidence="4" id="KW-1185">Reference proteome</keyword>
<organism evidence="3 4">
    <name type="scientific">Pendulispora brunnea</name>
    <dbReference type="NCBI Taxonomy" id="2905690"/>
    <lineage>
        <taxon>Bacteria</taxon>
        <taxon>Pseudomonadati</taxon>
        <taxon>Myxococcota</taxon>
        <taxon>Myxococcia</taxon>
        <taxon>Myxococcales</taxon>
        <taxon>Sorangiineae</taxon>
        <taxon>Pendulisporaceae</taxon>
        <taxon>Pendulispora</taxon>
    </lineage>
</organism>
<proteinExistence type="predicted"/>
<evidence type="ECO:0000313" key="4">
    <source>
        <dbReference type="Proteomes" id="UP001379533"/>
    </source>
</evidence>
<evidence type="ECO:0000313" key="3">
    <source>
        <dbReference type="EMBL" id="WXA99607.1"/>
    </source>
</evidence>
<evidence type="ECO:0000259" key="1">
    <source>
        <dbReference type="Pfam" id="PF00534"/>
    </source>
</evidence>
<dbReference type="SUPFAM" id="SSF53756">
    <property type="entry name" value="UDP-Glycosyltransferase/glycogen phosphorylase"/>
    <property type="match status" value="1"/>
</dbReference>
<name>A0ABZ2KPK4_9BACT</name>
<dbReference type="Gene3D" id="3.40.50.2000">
    <property type="entry name" value="Glycogen Phosphorylase B"/>
    <property type="match status" value="2"/>
</dbReference>
<dbReference type="Pfam" id="PF13439">
    <property type="entry name" value="Glyco_transf_4"/>
    <property type="match status" value="1"/>
</dbReference>
<sequence length="364" mass="40081">MIRVLHVVVAGEVGGAERMLCDLASRPEASDALHTVALMTPNPALRELFARAELRVRDRSETRKVHEGPLSFLWSSIGPRDVAWLVDVANAETAQIVQLHTFGSQVAGTRAAMRLGLPVLRTEHSTRVYDDPSCWPFSRWSLRRAQSAVFVSEHVRRAALSKDPTIFPRARVVRNGVDTERFAYAPPPARGPFTFALVGRLERRKGVDRAIDALRHVPEARLEIVGDGAERPRLEAMVKECGVEARVRFHGMLSDPRDVLQRSHAALCSSREEGLGIANLEAMAIGRPVVASPVGGVPEIVQDGVTGLLALDMSVPALVLRMHDAVKHRDKMVAFGEAARKFVVDRCSIDAMCRAYGRIYAELL</sequence>
<dbReference type="InterPro" id="IPR001296">
    <property type="entry name" value="Glyco_trans_1"/>
</dbReference>
<dbReference type="InterPro" id="IPR028098">
    <property type="entry name" value="Glyco_trans_4-like_N"/>
</dbReference>
<reference evidence="3 4" key="1">
    <citation type="submission" date="2021-12" db="EMBL/GenBank/DDBJ databases">
        <title>Discovery of the Pendulisporaceae a myxobacterial family with distinct sporulation behavior and unique specialized metabolism.</title>
        <authorList>
            <person name="Garcia R."/>
            <person name="Popoff A."/>
            <person name="Bader C.D."/>
            <person name="Loehr J."/>
            <person name="Walesch S."/>
            <person name="Walt C."/>
            <person name="Boldt J."/>
            <person name="Bunk B."/>
            <person name="Haeckl F.J.F.P.J."/>
            <person name="Gunesch A.P."/>
            <person name="Birkelbach J."/>
            <person name="Nuebel U."/>
            <person name="Pietschmann T."/>
            <person name="Bach T."/>
            <person name="Mueller R."/>
        </authorList>
    </citation>
    <scope>NUCLEOTIDE SEQUENCE [LARGE SCALE GENOMIC DNA]</scope>
    <source>
        <strain evidence="3 4">MSr12523</strain>
    </source>
</reference>
<accession>A0ABZ2KPK4</accession>
<evidence type="ECO:0000259" key="2">
    <source>
        <dbReference type="Pfam" id="PF13439"/>
    </source>
</evidence>
<dbReference type="CDD" id="cd03801">
    <property type="entry name" value="GT4_PimA-like"/>
    <property type="match status" value="1"/>
</dbReference>
<dbReference type="EMBL" id="CP089982">
    <property type="protein sequence ID" value="WXA99607.1"/>
    <property type="molecule type" value="Genomic_DNA"/>
</dbReference>
<gene>
    <name evidence="3" type="ORF">LZC95_22675</name>
</gene>
<dbReference type="RefSeq" id="WP_394850248.1">
    <property type="nucleotide sequence ID" value="NZ_CP089982.1"/>
</dbReference>
<feature type="domain" description="Glycosyltransferase subfamily 4-like N-terminal" evidence="2">
    <location>
        <begin position="13"/>
        <end position="181"/>
    </location>
</feature>
<dbReference type="Pfam" id="PF00534">
    <property type="entry name" value="Glycos_transf_1"/>
    <property type="match status" value="1"/>
</dbReference>
<dbReference type="Proteomes" id="UP001379533">
    <property type="component" value="Chromosome"/>
</dbReference>
<feature type="domain" description="Glycosyl transferase family 1" evidence="1">
    <location>
        <begin position="190"/>
        <end position="341"/>
    </location>
</feature>
<dbReference type="PANTHER" id="PTHR12526">
    <property type="entry name" value="GLYCOSYLTRANSFERASE"/>
    <property type="match status" value="1"/>
</dbReference>